<dbReference type="InterPro" id="IPR036691">
    <property type="entry name" value="Endo/exonu/phosph_ase_sf"/>
</dbReference>
<dbReference type="Gene3D" id="3.60.10.10">
    <property type="entry name" value="Endonuclease/exonuclease/phosphatase"/>
    <property type="match status" value="1"/>
</dbReference>
<dbReference type="Pfam" id="PF14529">
    <property type="entry name" value="Exo_endo_phos_2"/>
    <property type="match status" value="1"/>
</dbReference>
<accession>A0A1A9Z2I1</accession>
<dbReference type="EnsemblMetazoa" id="GPAI001750-RA">
    <property type="protein sequence ID" value="GPAI001750-PA"/>
    <property type="gene ID" value="GPAI001750"/>
</dbReference>
<organism evidence="2 3">
    <name type="scientific">Glossina pallidipes</name>
    <name type="common">Tsetse fly</name>
    <dbReference type="NCBI Taxonomy" id="7398"/>
    <lineage>
        <taxon>Eukaryota</taxon>
        <taxon>Metazoa</taxon>
        <taxon>Ecdysozoa</taxon>
        <taxon>Arthropoda</taxon>
        <taxon>Hexapoda</taxon>
        <taxon>Insecta</taxon>
        <taxon>Pterygota</taxon>
        <taxon>Neoptera</taxon>
        <taxon>Endopterygota</taxon>
        <taxon>Diptera</taxon>
        <taxon>Brachycera</taxon>
        <taxon>Muscomorpha</taxon>
        <taxon>Hippoboscoidea</taxon>
        <taxon>Glossinidae</taxon>
        <taxon>Glossina</taxon>
    </lineage>
</organism>
<reference evidence="3" key="1">
    <citation type="submission" date="2014-03" db="EMBL/GenBank/DDBJ databases">
        <authorList>
            <person name="Aksoy S."/>
            <person name="Warren W."/>
            <person name="Wilson R.K."/>
        </authorList>
    </citation>
    <scope>NUCLEOTIDE SEQUENCE [LARGE SCALE GENOMIC DNA]</scope>
    <source>
        <strain evidence="3">IAEA</strain>
    </source>
</reference>
<dbReference type="STRING" id="7398.A0A1A9Z2I1"/>
<feature type="domain" description="Endonuclease/exonuclease/phosphatase" evidence="1">
    <location>
        <begin position="123"/>
        <end position="240"/>
    </location>
</feature>
<sequence>MTVIIVFTYEDHCKVVAHLQKLKYKYYTYTPIEAKPYTINIDGLSNTYDEEEVKTYLNDLAIDVKILKVTKTNRDRQNRQNARGGGTAVFVMETIESERIILNVTSIEHTAVKLKRLNGEILTVAALYHIPKEGLLSNDLDQLENLNAEGEVLMGADLYAKHTAWGGTEINTKRRRLHNWITNSPNIDIISTIEPSRITSTTSSYIDFFIASTSISTVQYFALNRMGLKTLDFSSDHKAVEVISRCNNFRNQSPKTFYDYSTMNCSKFNRTRNHLLANNPLPADRNITPVEIDEAIDHINVAFKQAMESSIKKVRIRNRGLMNLPSYILSFIQEKKTTEKNAGKNTGSGKSYYEDIVRNSVSLLSDRTPLTGFNSANTADGLMNSERLEVR</sequence>
<reference evidence="2" key="2">
    <citation type="submission" date="2020-05" db="UniProtKB">
        <authorList>
            <consortium name="EnsemblMetazoa"/>
        </authorList>
    </citation>
    <scope>IDENTIFICATION</scope>
    <source>
        <strain evidence="2">IAEA</strain>
    </source>
</reference>
<evidence type="ECO:0000259" key="1">
    <source>
        <dbReference type="Pfam" id="PF14529"/>
    </source>
</evidence>
<name>A0A1A9Z2I1_GLOPL</name>
<dbReference type="SUPFAM" id="SSF56219">
    <property type="entry name" value="DNase I-like"/>
    <property type="match status" value="1"/>
</dbReference>
<dbReference type="GO" id="GO:0003824">
    <property type="term" value="F:catalytic activity"/>
    <property type="evidence" value="ECO:0007669"/>
    <property type="project" value="InterPro"/>
</dbReference>
<dbReference type="Proteomes" id="UP000092445">
    <property type="component" value="Unassembled WGS sequence"/>
</dbReference>
<dbReference type="VEuPathDB" id="VectorBase:GPAI001750"/>
<proteinExistence type="predicted"/>
<evidence type="ECO:0000313" key="3">
    <source>
        <dbReference type="Proteomes" id="UP000092445"/>
    </source>
</evidence>
<dbReference type="AlphaFoldDB" id="A0A1A9Z2I1"/>
<keyword evidence="3" id="KW-1185">Reference proteome</keyword>
<dbReference type="InterPro" id="IPR005135">
    <property type="entry name" value="Endo/exonuclease/phosphatase"/>
</dbReference>
<evidence type="ECO:0000313" key="2">
    <source>
        <dbReference type="EnsemblMetazoa" id="GPAI001750-PA"/>
    </source>
</evidence>
<protein>
    <submittedName>
        <fullName evidence="2">Endo/exonuclease/phosphatase domain-containing protein</fullName>
    </submittedName>
</protein>